<feature type="non-terminal residue" evidence="2">
    <location>
        <position position="309"/>
    </location>
</feature>
<keyword evidence="3" id="KW-1185">Reference proteome</keyword>
<proteinExistence type="predicted"/>
<evidence type="ECO:0008006" key="4">
    <source>
        <dbReference type="Google" id="ProtNLM"/>
    </source>
</evidence>
<reference evidence="3" key="1">
    <citation type="journal article" date="2019" name="Int. J. Syst. Evol. Microbiol.">
        <title>The Global Catalogue of Microorganisms (GCM) 10K type strain sequencing project: providing services to taxonomists for standard genome sequencing and annotation.</title>
        <authorList>
            <consortium name="The Broad Institute Genomics Platform"/>
            <consortium name="The Broad Institute Genome Sequencing Center for Infectious Disease"/>
            <person name="Wu L."/>
            <person name="Ma J."/>
        </authorList>
    </citation>
    <scope>NUCLEOTIDE SEQUENCE [LARGE SCALE GENOMIC DNA]</scope>
    <source>
        <strain evidence="3">CCUG 49018</strain>
    </source>
</reference>
<accession>A0ABW3VGD3</accession>
<evidence type="ECO:0000256" key="1">
    <source>
        <dbReference type="SAM" id="MobiDB-lite"/>
    </source>
</evidence>
<dbReference type="InterPro" id="IPR011990">
    <property type="entry name" value="TPR-like_helical_dom_sf"/>
</dbReference>
<dbReference type="RefSeq" id="WP_379652908.1">
    <property type="nucleotide sequence ID" value="NZ_JBHTMB010000083.1"/>
</dbReference>
<comment type="caution">
    <text evidence="2">The sequence shown here is derived from an EMBL/GenBank/DDBJ whole genome shotgun (WGS) entry which is preliminary data.</text>
</comment>
<evidence type="ECO:0000313" key="2">
    <source>
        <dbReference type="EMBL" id="MFD1233785.1"/>
    </source>
</evidence>
<dbReference type="Gene3D" id="1.25.40.10">
    <property type="entry name" value="Tetratricopeptide repeat domain"/>
    <property type="match status" value="1"/>
</dbReference>
<name>A0ABW3VGD3_9PSEU</name>
<feature type="region of interest" description="Disordered" evidence="1">
    <location>
        <begin position="1"/>
        <end position="23"/>
    </location>
</feature>
<feature type="region of interest" description="Disordered" evidence="1">
    <location>
        <begin position="38"/>
        <end position="65"/>
    </location>
</feature>
<gene>
    <name evidence="2" type="ORF">ACFQ34_10870</name>
</gene>
<dbReference type="Proteomes" id="UP001597182">
    <property type="component" value="Unassembled WGS sequence"/>
</dbReference>
<dbReference type="EMBL" id="JBHTMB010000083">
    <property type="protein sequence ID" value="MFD1233785.1"/>
    <property type="molecule type" value="Genomic_DNA"/>
</dbReference>
<dbReference type="SUPFAM" id="SSF81901">
    <property type="entry name" value="HCP-like"/>
    <property type="match status" value="2"/>
</dbReference>
<protein>
    <recommendedName>
        <fullName evidence="4">Tetratricopeptide repeat protein</fullName>
    </recommendedName>
</protein>
<sequence length="309" mass="32125">EPSAAAGPVGAVPGARADGPVPPVGTGVVADAVAADPVAAQPLDAQPRDGHPGRAGATQAPVAPPVAEPLTAQGRDLLNRDLALDAVEVLRRAVARGEPSAPDVLADAYLDSGSFHAAAEWLGLLVERGYLRFAGRLGIALAEIGERDAAEEALRLAIATGETAAANDLAILLRDMGRDAEAVQVLTRAADDGDGLAVDNLVSFLLDADELAPAVEAAERYADRARPDTVVALADARTAARRDAEAEELYRLADELGALRAHTAYATFLLATRADRVHAEQHLREARRHREPASAAARGLFLVEDGRVA</sequence>
<feature type="non-terminal residue" evidence="2">
    <location>
        <position position="1"/>
    </location>
</feature>
<organism evidence="2 3">
    <name type="scientific">Pseudonocardia benzenivorans</name>
    <dbReference type="NCBI Taxonomy" id="228005"/>
    <lineage>
        <taxon>Bacteria</taxon>
        <taxon>Bacillati</taxon>
        <taxon>Actinomycetota</taxon>
        <taxon>Actinomycetes</taxon>
        <taxon>Pseudonocardiales</taxon>
        <taxon>Pseudonocardiaceae</taxon>
        <taxon>Pseudonocardia</taxon>
    </lineage>
</organism>
<evidence type="ECO:0000313" key="3">
    <source>
        <dbReference type="Proteomes" id="UP001597182"/>
    </source>
</evidence>